<feature type="region of interest" description="Disordered" evidence="1">
    <location>
        <begin position="1"/>
        <end position="73"/>
    </location>
</feature>
<dbReference type="EMBL" id="AP022591">
    <property type="protein sequence ID" value="BBY44811.1"/>
    <property type="molecule type" value="Genomic_DNA"/>
</dbReference>
<proteinExistence type="predicted"/>
<dbReference type="OrthoDB" id="215254at2"/>
<sequence length="73" mass="7661">MEAVIGGYPQRTTMEEATMAKDHGSSVKNDKQYEGLRKKGMSKSRAAAIANTPDASKKGGKNSGKKSGGSKKS</sequence>
<reference evidence="2 3" key="1">
    <citation type="journal article" date="2019" name="Emerg. Microbes Infect.">
        <title>Comprehensive subspecies identification of 175 nontuberculous mycobacteria species based on 7547 genomic profiles.</title>
        <authorList>
            <person name="Matsumoto Y."/>
            <person name="Kinjo T."/>
            <person name="Motooka D."/>
            <person name="Nabeya D."/>
            <person name="Jung N."/>
            <person name="Uechi K."/>
            <person name="Horii T."/>
            <person name="Iida T."/>
            <person name="Fujita J."/>
            <person name="Nakamura S."/>
        </authorList>
    </citation>
    <scope>NUCLEOTIDE SEQUENCE [LARGE SCALE GENOMIC DNA]</scope>
    <source>
        <strain evidence="2 3">JCM 18439</strain>
    </source>
</reference>
<dbReference type="Proteomes" id="UP000466431">
    <property type="component" value="Chromosome"/>
</dbReference>
<dbReference type="KEGG" id="mcee:MCEL_31060"/>
<organism evidence="2 3">
    <name type="scientific">Mycolicibacterium celeriflavum</name>
    <name type="common">Mycobacterium celeriflavum</name>
    <dbReference type="NCBI Taxonomy" id="1249101"/>
    <lineage>
        <taxon>Bacteria</taxon>
        <taxon>Bacillati</taxon>
        <taxon>Actinomycetota</taxon>
        <taxon>Actinomycetes</taxon>
        <taxon>Mycobacteriales</taxon>
        <taxon>Mycobacteriaceae</taxon>
        <taxon>Mycolicibacterium</taxon>
    </lineage>
</organism>
<accession>A0A1X0C0Z3</accession>
<dbReference type="Pfam" id="PF23855">
    <property type="entry name" value="DUF7218"/>
    <property type="match status" value="1"/>
</dbReference>
<protein>
    <submittedName>
        <fullName evidence="2">Uncharacterized protein</fullName>
    </submittedName>
</protein>
<feature type="compositionally biased region" description="Basic residues" evidence="1">
    <location>
        <begin position="58"/>
        <end position="73"/>
    </location>
</feature>
<evidence type="ECO:0000313" key="2">
    <source>
        <dbReference type="EMBL" id="BBY44811.1"/>
    </source>
</evidence>
<dbReference type="RefSeq" id="WP_067214324.1">
    <property type="nucleotide sequence ID" value="NZ_AP022591.1"/>
</dbReference>
<dbReference type="STRING" id="1249101.BST21_01985"/>
<name>A0A1X0C0Z3_MYCCF</name>
<dbReference type="AlphaFoldDB" id="A0A1X0C0Z3"/>
<dbReference type="InterPro" id="IPR055642">
    <property type="entry name" value="DUF7218"/>
</dbReference>
<evidence type="ECO:0000256" key="1">
    <source>
        <dbReference type="SAM" id="MobiDB-lite"/>
    </source>
</evidence>
<evidence type="ECO:0000313" key="3">
    <source>
        <dbReference type="Proteomes" id="UP000466431"/>
    </source>
</evidence>
<feature type="compositionally biased region" description="Basic and acidic residues" evidence="1">
    <location>
        <begin position="18"/>
        <end position="37"/>
    </location>
</feature>
<gene>
    <name evidence="2" type="ORF">MCEL_31060</name>
</gene>
<keyword evidence="3" id="KW-1185">Reference proteome</keyword>